<organism evidence="2">
    <name type="scientific">Albugo laibachii Nc14</name>
    <dbReference type="NCBI Taxonomy" id="890382"/>
    <lineage>
        <taxon>Eukaryota</taxon>
        <taxon>Sar</taxon>
        <taxon>Stramenopiles</taxon>
        <taxon>Oomycota</taxon>
        <taxon>Peronosporomycetes</taxon>
        <taxon>Albuginales</taxon>
        <taxon>Albuginaceae</taxon>
        <taxon>Albugo</taxon>
    </lineage>
</organism>
<accession>F0WVD5</accession>
<dbReference type="HOGENOM" id="CLU_1167652_0_0_1"/>
<reference evidence="2" key="2">
    <citation type="submission" date="2011-02" db="EMBL/GenBank/DDBJ databases">
        <authorList>
            <person name="MacLean D."/>
        </authorList>
    </citation>
    <scope>NUCLEOTIDE SEQUENCE</scope>
</reference>
<proteinExistence type="predicted"/>
<evidence type="ECO:0000256" key="1">
    <source>
        <dbReference type="SAM" id="Coils"/>
    </source>
</evidence>
<dbReference type="EMBL" id="FR824339">
    <property type="protein sequence ID" value="CCA25374.1"/>
    <property type="molecule type" value="Genomic_DNA"/>
</dbReference>
<gene>
    <name evidence="2" type="primary">AlNc14C294G10279</name>
    <name evidence="2" type="ORF">ALNC14_115180</name>
</gene>
<keyword evidence="1" id="KW-0175">Coiled coil</keyword>
<name>F0WVD5_9STRA</name>
<feature type="coiled-coil region" evidence="1">
    <location>
        <begin position="113"/>
        <end position="206"/>
    </location>
</feature>
<reference evidence="2" key="1">
    <citation type="journal article" date="2011" name="PLoS Biol.">
        <title>Gene gain and loss during evolution of obligate parasitism in the white rust pathogen of Arabidopsis thaliana.</title>
        <authorList>
            <person name="Kemen E."/>
            <person name="Gardiner A."/>
            <person name="Schultz-Larsen T."/>
            <person name="Kemen A.C."/>
            <person name="Balmuth A.L."/>
            <person name="Robert-Seilaniantz A."/>
            <person name="Bailey K."/>
            <person name="Holub E."/>
            <person name="Studholme D.J."/>
            <person name="Maclean D."/>
            <person name="Jones J.D."/>
        </authorList>
    </citation>
    <scope>NUCLEOTIDE SEQUENCE</scope>
</reference>
<protein>
    <submittedName>
        <fullName evidence="2">AlNc14C294G10279 protein</fullName>
    </submittedName>
</protein>
<sequence>MCRFEIELPFQLKRKCRNENNLLEWKKCICEARDCNLVFTCEKERMELSLQQFCGIHLHSSSKTRFIILYREMNGRTRKAEFMASSISICGKVVDWMEKWRGRNCWQECGDNVQEEINIVKRVKNSLEKLEKENWELQCENVNLTKELTQQNEILRLENTNVKKLQKELRERDFKIEKWKLNAMKLQESEQEIRNCNAILNTENKLFREKELEFLEQQEIMCAHIRRLDALVYGKFSH</sequence>
<evidence type="ECO:0000313" key="2">
    <source>
        <dbReference type="EMBL" id="CCA25374.1"/>
    </source>
</evidence>
<dbReference type="AlphaFoldDB" id="F0WVD5"/>